<feature type="transmembrane region" description="Helical" evidence="13">
    <location>
        <begin position="90"/>
        <end position="111"/>
    </location>
</feature>
<reference evidence="15" key="1">
    <citation type="submission" date="2018-10" db="EMBL/GenBank/DDBJ databases">
        <title>Population genomic analysis revealed the cold adaptation of white poplar.</title>
        <authorList>
            <person name="Liu Y.-J."/>
        </authorList>
    </citation>
    <scope>NUCLEOTIDE SEQUENCE [LARGE SCALE GENOMIC DNA]</scope>
    <source>
        <strain evidence="15">PAL-ZL1</strain>
    </source>
</reference>
<dbReference type="PROSITE" id="PS50089">
    <property type="entry name" value="ZF_RING_2"/>
    <property type="match status" value="1"/>
</dbReference>
<comment type="subcellular location">
    <subcellularLocation>
        <location evidence="2">Membrane</location>
        <topology evidence="2">Multi-pass membrane protein</topology>
    </subcellularLocation>
</comment>
<feature type="transmembrane region" description="Helical" evidence="13">
    <location>
        <begin position="187"/>
        <end position="204"/>
    </location>
</feature>
<evidence type="ECO:0000256" key="10">
    <source>
        <dbReference type="ARBA" id="ARBA00022989"/>
    </source>
</evidence>
<dbReference type="STRING" id="43335.A0A4U5QCN4"/>
<dbReference type="AlphaFoldDB" id="A0A4U5QCN4"/>
<evidence type="ECO:0000313" key="15">
    <source>
        <dbReference type="EMBL" id="TKS06155.1"/>
    </source>
</evidence>
<evidence type="ECO:0000256" key="5">
    <source>
        <dbReference type="ARBA" id="ARBA00022692"/>
    </source>
</evidence>
<dbReference type="GO" id="GO:0000325">
    <property type="term" value="C:plant-type vacuole"/>
    <property type="evidence" value="ECO:0007669"/>
    <property type="project" value="TreeGrafter"/>
</dbReference>
<feature type="domain" description="RING-type" evidence="14">
    <location>
        <begin position="322"/>
        <end position="363"/>
    </location>
</feature>
<protein>
    <recommendedName>
        <fullName evidence="3">RING-type E3 ubiquitin transferase</fullName>
        <ecNumber evidence="3">2.3.2.27</ecNumber>
    </recommendedName>
</protein>
<dbReference type="InterPro" id="IPR013083">
    <property type="entry name" value="Znf_RING/FYVE/PHD"/>
</dbReference>
<evidence type="ECO:0000256" key="3">
    <source>
        <dbReference type="ARBA" id="ARBA00012483"/>
    </source>
</evidence>
<dbReference type="GO" id="GO:0006511">
    <property type="term" value="P:ubiquitin-dependent protein catabolic process"/>
    <property type="evidence" value="ECO:0007669"/>
    <property type="project" value="TreeGrafter"/>
</dbReference>
<dbReference type="EC" id="2.3.2.27" evidence="3"/>
<comment type="catalytic activity">
    <reaction evidence="1">
        <text>S-ubiquitinyl-[E2 ubiquitin-conjugating enzyme]-L-cysteine + [acceptor protein]-L-lysine = [E2 ubiquitin-conjugating enzyme]-L-cysteine + N(6)-ubiquitinyl-[acceptor protein]-L-lysine.</text>
        <dbReference type="EC" id="2.3.2.27"/>
    </reaction>
</comment>
<dbReference type="GO" id="GO:0008270">
    <property type="term" value="F:zinc ion binding"/>
    <property type="evidence" value="ECO:0007669"/>
    <property type="project" value="UniProtKB-KW"/>
</dbReference>
<evidence type="ECO:0000256" key="7">
    <source>
        <dbReference type="ARBA" id="ARBA00022771"/>
    </source>
</evidence>
<feature type="transmembrane region" description="Helical" evidence="13">
    <location>
        <begin position="123"/>
        <end position="143"/>
    </location>
</feature>
<evidence type="ECO:0000256" key="13">
    <source>
        <dbReference type="SAM" id="Phobius"/>
    </source>
</evidence>
<keyword evidence="11 13" id="KW-0472">Membrane</keyword>
<dbReference type="EMBL" id="RCHU01000355">
    <property type="protein sequence ID" value="TKS06155.1"/>
    <property type="molecule type" value="Genomic_DNA"/>
</dbReference>
<evidence type="ECO:0000256" key="11">
    <source>
        <dbReference type="ARBA" id="ARBA00023136"/>
    </source>
</evidence>
<keyword evidence="8" id="KW-0833">Ubl conjugation pathway</keyword>
<dbReference type="Gene3D" id="3.30.40.10">
    <property type="entry name" value="Zinc/RING finger domain, C3HC4 (zinc finger)"/>
    <property type="match status" value="1"/>
</dbReference>
<dbReference type="GO" id="GO:0061630">
    <property type="term" value="F:ubiquitin protein ligase activity"/>
    <property type="evidence" value="ECO:0007669"/>
    <property type="project" value="UniProtKB-EC"/>
</dbReference>
<keyword evidence="5 13" id="KW-0812">Transmembrane</keyword>
<evidence type="ECO:0000256" key="9">
    <source>
        <dbReference type="ARBA" id="ARBA00022833"/>
    </source>
</evidence>
<dbReference type="SUPFAM" id="SSF57850">
    <property type="entry name" value="RING/U-box"/>
    <property type="match status" value="1"/>
</dbReference>
<keyword evidence="7 12" id="KW-0863">Zinc-finger</keyword>
<name>A0A4U5QCN4_POPAL</name>
<proteinExistence type="predicted"/>
<keyword evidence="9" id="KW-0862">Zinc</keyword>
<feature type="transmembrane region" description="Helical" evidence="13">
    <location>
        <begin position="219"/>
        <end position="252"/>
    </location>
</feature>
<evidence type="ECO:0000256" key="12">
    <source>
        <dbReference type="PROSITE-ProRule" id="PRU00175"/>
    </source>
</evidence>
<organism evidence="15">
    <name type="scientific">Populus alba</name>
    <name type="common">White poplar</name>
    <dbReference type="NCBI Taxonomy" id="43335"/>
    <lineage>
        <taxon>Eukaryota</taxon>
        <taxon>Viridiplantae</taxon>
        <taxon>Streptophyta</taxon>
        <taxon>Embryophyta</taxon>
        <taxon>Tracheophyta</taxon>
        <taxon>Spermatophyta</taxon>
        <taxon>Magnoliopsida</taxon>
        <taxon>eudicotyledons</taxon>
        <taxon>Gunneridae</taxon>
        <taxon>Pentapetalae</taxon>
        <taxon>rosids</taxon>
        <taxon>fabids</taxon>
        <taxon>Malpighiales</taxon>
        <taxon>Salicaceae</taxon>
        <taxon>Saliceae</taxon>
        <taxon>Populus</taxon>
    </lineage>
</organism>
<evidence type="ECO:0000256" key="2">
    <source>
        <dbReference type="ARBA" id="ARBA00004141"/>
    </source>
</evidence>
<sequence length="378" mass="42389">MMHSANSSLTSPQSDAIDSSPLLARSIANHLLRSRRLLRRPPQLRGAAARILRRASSRRMMLREPSVRVRENAAEQLEERQSDWGYSKPVVVIDVLWSLAIVIIAVGVLGLSLEEKPRVPFRAWIVAYILLCSCHVVCVVVEYRKRRNLGLRESGILSSDSGDSLDFRTQQSENDGQNTSVAKRVESAMTTFSIIWWIIGFYWVTTAGRQNVAKDSPQLYWLCIAFLAADTFFVIICIAVACLIGIAVCCFLPCIIGILYAMADQEGATKEEIDRLLKYKFHRIGNCEKVNDESQESFGGMMTECDTDTPIERALSREDTECCICLSAYEDGSELRELPCGHHFHCMCIDKWLCINATCPLCKFDILKADSQSGSEEA</sequence>
<evidence type="ECO:0000256" key="1">
    <source>
        <dbReference type="ARBA" id="ARBA00000900"/>
    </source>
</evidence>
<dbReference type="PANTHER" id="PTHR45977:SF42">
    <property type="entry name" value="RING_U-BOX SUPERFAMILY PROTEIN"/>
    <property type="match status" value="1"/>
</dbReference>
<evidence type="ECO:0000256" key="6">
    <source>
        <dbReference type="ARBA" id="ARBA00022723"/>
    </source>
</evidence>
<dbReference type="PANTHER" id="PTHR45977">
    <property type="entry name" value="TARGET OF ERK KINASE MPK-1"/>
    <property type="match status" value="1"/>
</dbReference>
<dbReference type="GO" id="GO:0016020">
    <property type="term" value="C:membrane"/>
    <property type="evidence" value="ECO:0007669"/>
    <property type="project" value="UniProtKB-SubCell"/>
</dbReference>
<dbReference type="Pfam" id="PF13639">
    <property type="entry name" value="zf-RING_2"/>
    <property type="match status" value="1"/>
</dbReference>
<keyword evidence="6" id="KW-0479">Metal-binding</keyword>
<dbReference type="InterPro" id="IPR001841">
    <property type="entry name" value="Znf_RING"/>
</dbReference>
<comment type="caution">
    <text evidence="15">The sequence shown here is derived from an EMBL/GenBank/DDBJ whole genome shotgun (WGS) entry which is preliminary data.</text>
</comment>
<gene>
    <name evidence="15" type="ORF">D5086_0000124710</name>
</gene>
<keyword evidence="4" id="KW-0808">Transferase</keyword>
<dbReference type="GO" id="GO:0016567">
    <property type="term" value="P:protein ubiquitination"/>
    <property type="evidence" value="ECO:0007669"/>
    <property type="project" value="TreeGrafter"/>
</dbReference>
<evidence type="ECO:0000256" key="4">
    <source>
        <dbReference type="ARBA" id="ARBA00022679"/>
    </source>
</evidence>
<evidence type="ECO:0000259" key="14">
    <source>
        <dbReference type="PROSITE" id="PS50089"/>
    </source>
</evidence>
<evidence type="ECO:0000256" key="8">
    <source>
        <dbReference type="ARBA" id="ARBA00022786"/>
    </source>
</evidence>
<keyword evidence="10 13" id="KW-1133">Transmembrane helix</keyword>
<accession>A0A4U5QCN4</accession>
<dbReference type="SMART" id="SM00184">
    <property type="entry name" value="RING"/>
    <property type="match status" value="1"/>
</dbReference>